<dbReference type="Proteomes" id="UP000663889">
    <property type="component" value="Unassembled WGS sequence"/>
</dbReference>
<name>A0A815L4E9_9BILA</name>
<sequence>DGLIPLPSEYQSAIDKRQKSISSLANEITAAQLNPEQRQRFQRFVVSNFEAWLDATGNAKILNHLSSLQQQ</sequence>
<evidence type="ECO:0000313" key="1">
    <source>
        <dbReference type="EMBL" id="CAF1401661.1"/>
    </source>
</evidence>
<dbReference type="EMBL" id="CAJNOU010003643">
    <property type="protein sequence ID" value="CAF1401661.1"/>
    <property type="molecule type" value="Genomic_DNA"/>
</dbReference>
<proteinExistence type="predicted"/>
<comment type="caution">
    <text evidence="1">The sequence shown here is derived from an EMBL/GenBank/DDBJ whole genome shotgun (WGS) entry which is preliminary data.</text>
</comment>
<feature type="non-terminal residue" evidence="1">
    <location>
        <position position="1"/>
    </location>
</feature>
<organism evidence="1 3">
    <name type="scientific">Rotaria sordida</name>
    <dbReference type="NCBI Taxonomy" id="392033"/>
    <lineage>
        <taxon>Eukaryota</taxon>
        <taxon>Metazoa</taxon>
        <taxon>Spiralia</taxon>
        <taxon>Gnathifera</taxon>
        <taxon>Rotifera</taxon>
        <taxon>Eurotatoria</taxon>
        <taxon>Bdelloidea</taxon>
        <taxon>Philodinida</taxon>
        <taxon>Philodinidae</taxon>
        <taxon>Rotaria</taxon>
    </lineage>
</organism>
<protein>
    <submittedName>
        <fullName evidence="1">Uncharacterized protein</fullName>
    </submittedName>
</protein>
<dbReference type="EMBL" id="CAJOBE010002623">
    <property type="protein sequence ID" value="CAF3833872.1"/>
    <property type="molecule type" value="Genomic_DNA"/>
</dbReference>
<evidence type="ECO:0000313" key="2">
    <source>
        <dbReference type="EMBL" id="CAF3833872.1"/>
    </source>
</evidence>
<evidence type="ECO:0000313" key="3">
    <source>
        <dbReference type="Proteomes" id="UP000663889"/>
    </source>
</evidence>
<dbReference type="AlphaFoldDB" id="A0A815L4E9"/>
<dbReference type="Proteomes" id="UP000663874">
    <property type="component" value="Unassembled WGS sequence"/>
</dbReference>
<reference evidence="1" key="1">
    <citation type="submission" date="2021-02" db="EMBL/GenBank/DDBJ databases">
        <authorList>
            <person name="Nowell W R."/>
        </authorList>
    </citation>
    <scope>NUCLEOTIDE SEQUENCE</scope>
</reference>
<accession>A0A815L4E9</accession>
<gene>
    <name evidence="2" type="ORF">FNK824_LOCUS16922</name>
    <name evidence="1" type="ORF">SEV965_LOCUS31472</name>
</gene>